<feature type="transmembrane region" description="Helical" evidence="1">
    <location>
        <begin position="300"/>
        <end position="319"/>
    </location>
</feature>
<dbReference type="Proteomes" id="UP000775213">
    <property type="component" value="Unassembled WGS sequence"/>
</dbReference>
<proteinExistence type="predicted"/>
<dbReference type="PANTHER" id="PTHR47926">
    <property type="entry name" value="PENTATRICOPEPTIDE REPEAT-CONTAINING PROTEIN"/>
    <property type="match status" value="1"/>
</dbReference>
<accession>A0AAV7G825</accession>
<dbReference type="GO" id="GO:0003723">
    <property type="term" value="F:RNA binding"/>
    <property type="evidence" value="ECO:0007669"/>
    <property type="project" value="InterPro"/>
</dbReference>
<evidence type="ECO:0008006" key="4">
    <source>
        <dbReference type="Google" id="ProtNLM"/>
    </source>
</evidence>
<sequence>MLQRGLTLNEFTYPYTFASCGALEEREIGKKAHCQALKAGFDLIPLVAILLFNLYAVSSSLVDARIKDILFVRKLFDEMPEREMRCLGTRCFQAMVKKALGLFLQMKAFVILPDGFTFISALSTCAHLGDLKTGKWIHLHQIGNWLCFGVIVGTALTEIYAKGLTLNEFTYPYTFASCGALEEREIGKKAHCQALKAGFDLIPLVAILLFNLYAVSSSLVDARIKDILFARKLFDEMPEREMRCLGTRCFQAMVKKALGLFLQMKAFVILPDGFTFISALPTCAHLGDLKTGKWIHLHQIGNWLCFGVIVWTALTEIYAKLSMNDLLEGMEGLQRLDHELDELDGLQERGGRKLVAGGFDRLDLNGSSRGRVLELKWTESSTGRA</sequence>
<organism evidence="2 3">
    <name type="scientific">Dendrobium chrysotoxum</name>
    <name type="common">Orchid</name>
    <dbReference type="NCBI Taxonomy" id="161865"/>
    <lineage>
        <taxon>Eukaryota</taxon>
        <taxon>Viridiplantae</taxon>
        <taxon>Streptophyta</taxon>
        <taxon>Embryophyta</taxon>
        <taxon>Tracheophyta</taxon>
        <taxon>Spermatophyta</taxon>
        <taxon>Magnoliopsida</taxon>
        <taxon>Liliopsida</taxon>
        <taxon>Asparagales</taxon>
        <taxon>Orchidaceae</taxon>
        <taxon>Epidendroideae</taxon>
        <taxon>Malaxideae</taxon>
        <taxon>Dendrobiinae</taxon>
        <taxon>Dendrobium</taxon>
    </lineage>
</organism>
<dbReference type="EMBL" id="JAGFBR010000017">
    <property type="protein sequence ID" value="KAH0451867.1"/>
    <property type="molecule type" value="Genomic_DNA"/>
</dbReference>
<reference evidence="2 3" key="1">
    <citation type="journal article" date="2021" name="Hortic Res">
        <title>Chromosome-scale assembly of the Dendrobium chrysotoxum genome enhances the understanding of orchid evolution.</title>
        <authorList>
            <person name="Zhang Y."/>
            <person name="Zhang G.Q."/>
            <person name="Zhang D."/>
            <person name="Liu X.D."/>
            <person name="Xu X.Y."/>
            <person name="Sun W.H."/>
            <person name="Yu X."/>
            <person name="Zhu X."/>
            <person name="Wang Z.W."/>
            <person name="Zhao X."/>
            <person name="Zhong W.Y."/>
            <person name="Chen H."/>
            <person name="Yin W.L."/>
            <person name="Huang T."/>
            <person name="Niu S.C."/>
            <person name="Liu Z.J."/>
        </authorList>
    </citation>
    <scope>NUCLEOTIDE SEQUENCE [LARGE SCALE GENOMIC DNA]</scope>
    <source>
        <strain evidence="2">Lindl</strain>
    </source>
</reference>
<feature type="transmembrane region" description="Helical" evidence="1">
    <location>
        <begin position="258"/>
        <end position="280"/>
    </location>
</feature>
<evidence type="ECO:0000256" key="1">
    <source>
        <dbReference type="SAM" id="Phobius"/>
    </source>
</evidence>
<dbReference type="PANTHER" id="PTHR47926:SF403">
    <property type="entry name" value="PENTACOTRIPEPTIDE-REPEAT REGION OF PRORP DOMAIN-CONTAINING PROTEIN"/>
    <property type="match status" value="1"/>
</dbReference>
<feature type="transmembrane region" description="Helical" evidence="1">
    <location>
        <begin position="201"/>
        <end position="222"/>
    </location>
</feature>
<comment type="caution">
    <text evidence="2">The sequence shown here is derived from an EMBL/GenBank/DDBJ whole genome shotgun (WGS) entry which is preliminary data.</text>
</comment>
<dbReference type="InterPro" id="IPR011990">
    <property type="entry name" value="TPR-like_helical_dom_sf"/>
</dbReference>
<keyword evidence="3" id="KW-1185">Reference proteome</keyword>
<dbReference type="GO" id="GO:0009451">
    <property type="term" value="P:RNA modification"/>
    <property type="evidence" value="ECO:0007669"/>
    <property type="project" value="InterPro"/>
</dbReference>
<dbReference type="InterPro" id="IPR046960">
    <property type="entry name" value="PPR_At4g14850-like_plant"/>
</dbReference>
<feature type="transmembrane region" description="Helical" evidence="1">
    <location>
        <begin position="142"/>
        <end position="161"/>
    </location>
</feature>
<name>A0AAV7G825_DENCH</name>
<evidence type="ECO:0000313" key="3">
    <source>
        <dbReference type="Proteomes" id="UP000775213"/>
    </source>
</evidence>
<keyword evidence="1" id="KW-1133">Transmembrane helix</keyword>
<feature type="transmembrane region" description="Helical" evidence="1">
    <location>
        <begin position="43"/>
        <end position="64"/>
    </location>
</feature>
<keyword evidence="1" id="KW-0472">Membrane</keyword>
<protein>
    <recommendedName>
        <fullName evidence="4">MLO-like protein</fullName>
    </recommendedName>
</protein>
<dbReference type="AlphaFoldDB" id="A0AAV7G825"/>
<gene>
    <name evidence="2" type="ORF">IEQ34_019166</name>
</gene>
<evidence type="ECO:0000313" key="2">
    <source>
        <dbReference type="EMBL" id="KAH0451867.1"/>
    </source>
</evidence>
<dbReference type="Gene3D" id="1.25.40.10">
    <property type="entry name" value="Tetratricopeptide repeat domain"/>
    <property type="match status" value="2"/>
</dbReference>
<keyword evidence="1" id="KW-0812">Transmembrane</keyword>